<keyword evidence="2" id="KW-1185">Reference proteome</keyword>
<protein>
    <submittedName>
        <fullName evidence="1">Uncharacterized protein</fullName>
    </submittedName>
</protein>
<comment type="caution">
    <text evidence="1">The sequence shown here is derived from an EMBL/GenBank/DDBJ whole genome shotgun (WGS) entry which is preliminary data.</text>
</comment>
<proteinExistence type="predicted"/>
<gene>
    <name evidence="1" type="ORF">HPB49_006765</name>
</gene>
<accession>A0ACB8DBF8</accession>
<dbReference type="Proteomes" id="UP000821865">
    <property type="component" value="Chromosome 2"/>
</dbReference>
<evidence type="ECO:0000313" key="2">
    <source>
        <dbReference type="Proteomes" id="UP000821865"/>
    </source>
</evidence>
<dbReference type="EMBL" id="CM023471">
    <property type="protein sequence ID" value="KAH7965380.1"/>
    <property type="molecule type" value="Genomic_DNA"/>
</dbReference>
<name>A0ACB8DBF8_DERSI</name>
<sequence>MEASTKSLPDSGECEQAKTTEDLCLSGTHIPANVRRYFEMGAGRGQTVRENELAFQRWRFLPRVLRSVSQRRLETSLLGQSVSMPVCIAPTALHKLVNAEGELATAKDDESASDEDVVVMCDSSSEEDSDDVFTNSDSEAEESSDDTMASAREWYRIDSDSIPARPPRFELKGSPGVTITVYLYKNRSITRYQVERAEQLGFGAIVLTADSPVIGSVETEAADWEARGIRCPNFDEWGMEAARPAFWDAGATWKCLEWLRSVTALPIVVKGILRRDDALLAAEHGAAAILVSNHGGRQLDGTITTLEALREVSAAVRGMPVEVYVDGGVREAADVAKVLALGAKAAFIGRPVVWALAQKGEDGVANLLENFRKDLDRILALLGCPSVDDIDSSFVRCHDSSSGSLEQQSVQEA</sequence>
<reference evidence="1" key="1">
    <citation type="submission" date="2020-05" db="EMBL/GenBank/DDBJ databases">
        <title>Large-scale comparative analyses of tick genomes elucidate their genetic diversity and vector capacities.</title>
        <authorList>
            <person name="Jia N."/>
            <person name="Wang J."/>
            <person name="Shi W."/>
            <person name="Du L."/>
            <person name="Sun Y."/>
            <person name="Zhan W."/>
            <person name="Jiang J."/>
            <person name="Wang Q."/>
            <person name="Zhang B."/>
            <person name="Ji P."/>
            <person name="Sakyi L.B."/>
            <person name="Cui X."/>
            <person name="Yuan T."/>
            <person name="Jiang B."/>
            <person name="Yang W."/>
            <person name="Lam T.T.-Y."/>
            <person name="Chang Q."/>
            <person name="Ding S."/>
            <person name="Wang X."/>
            <person name="Zhu J."/>
            <person name="Ruan X."/>
            <person name="Zhao L."/>
            <person name="Wei J."/>
            <person name="Que T."/>
            <person name="Du C."/>
            <person name="Cheng J."/>
            <person name="Dai P."/>
            <person name="Han X."/>
            <person name="Huang E."/>
            <person name="Gao Y."/>
            <person name="Liu J."/>
            <person name="Shao H."/>
            <person name="Ye R."/>
            <person name="Li L."/>
            <person name="Wei W."/>
            <person name="Wang X."/>
            <person name="Wang C."/>
            <person name="Yang T."/>
            <person name="Huo Q."/>
            <person name="Li W."/>
            <person name="Guo W."/>
            <person name="Chen H."/>
            <person name="Zhou L."/>
            <person name="Ni X."/>
            <person name="Tian J."/>
            <person name="Zhou Y."/>
            <person name="Sheng Y."/>
            <person name="Liu T."/>
            <person name="Pan Y."/>
            <person name="Xia L."/>
            <person name="Li J."/>
            <person name="Zhao F."/>
            <person name="Cao W."/>
        </authorList>
    </citation>
    <scope>NUCLEOTIDE SEQUENCE</scope>
    <source>
        <strain evidence="1">Dsil-2018</strain>
    </source>
</reference>
<organism evidence="1 2">
    <name type="scientific">Dermacentor silvarum</name>
    <name type="common">Tick</name>
    <dbReference type="NCBI Taxonomy" id="543639"/>
    <lineage>
        <taxon>Eukaryota</taxon>
        <taxon>Metazoa</taxon>
        <taxon>Ecdysozoa</taxon>
        <taxon>Arthropoda</taxon>
        <taxon>Chelicerata</taxon>
        <taxon>Arachnida</taxon>
        <taxon>Acari</taxon>
        <taxon>Parasitiformes</taxon>
        <taxon>Ixodida</taxon>
        <taxon>Ixodoidea</taxon>
        <taxon>Ixodidae</taxon>
        <taxon>Rhipicephalinae</taxon>
        <taxon>Dermacentor</taxon>
    </lineage>
</organism>
<evidence type="ECO:0000313" key="1">
    <source>
        <dbReference type="EMBL" id="KAH7965380.1"/>
    </source>
</evidence>